<reference evidence="2" key="1">
    <citation type="journal article" date="2014" name="Int. J. Syst. Evol. Microbiol.">
        <title>Complete genome of a new Firmicutes species belonging to the dominant human colonic microbiota ('Ruminococcus bicirculans') reveals two chromosomes and a selective capacity to utilize plant glucans.</title>
        <authorList>
            <consortium name="NISC Comparative Sequencing Program"/>
            <person name="Wegmann U."/>
            <person name="Louis P."/>
            <person name="Goesmann A."/>
            <person name="Henrissat B."/>
            <person name="Duncan S.H."/>
            <person name="Flint H.J."/>
        </authorList>
    </citation>
    <scope>NUCLEOTIDE SEQUENCE</scope>
    <source>
        <strain evidence="2">CGMCC 1.15644</strain>
    </source>
</reference>
<proteinExistence type="predicted"/>
<dbReference type="InterPro" id="IPR024775">
    <property type="entry name" value="DinB-like"/>
</dbReference>
<evidence type="ECO:0000313" key="2">
    <source>
        <dbReference type="EMBL" id="GGE57759.1"/>
    </source>
</evidence>
<dbReference type="InterPro" id="IPR034660">
    <property type="entry name" value="DinB/YfiT-like"/>
</dbReference>
<keyword evidence="5" id="KW-1185">Reference proteome</keyword>
<accession>A0A4R2HFQ5</accession>
<dbReference type="Pfam" id="PF12867">
    <property type="entry name" value="DinB_2"/>
    <property type="match status" value="1"/>
</dbReference>
<dbReference type="EMBL" id="SLWO01000003">
    <property type="protein sequence ID" value="TCO26945.1"/>
    <property type="molecule type" value="Genomic_DNA"/>
</dbReference>
<dbReference type="Gene3D" id="1.20.120.450">
    <property type="entry name" value="dinb family like domain"/>
    <property type="match status" value="1"/>
</dbReference>
<organism evidence="3 4">
    <name type="scientific">Pedobacter psychrotolerans</name>
    <dbReference type="NCBI Taxonomy" id="1843235"/>
    <lineage>
        <taxon>Bacteria</taxon>
        <taxon>Pseudomonadati</taxon>
        <taxon>Bacteroidota</taxon>
        <taxon>Sphingobacteriia</taxon>
        <taxon>Sphingobacteriales</taxon>
        <taxon>Sphingobacteriaceae</taxon>
        <taxon>Pedobacter</taxon>
    </lineage>
</organism>
<reference evidence="2" key="4">
    <citation type="submission" date="2024-05" db="EMBL/GenBank/DDBJ databases">
        <authorList>
            <person name="Sun Q."/>
            <person name="Zhou Y."/>
        </authorList>
    </citation>
    <scope>NUCLEOTIDE SEQUENCE</scope>
    <source>
        <strain evidence="2">CGMCC 1.15644</strain>
    </source>
</reference>
<reference evidence="5" key="2">
    <citation type="journal article" date="2019" name="Int. J. Syst. Evol. Microbiol.">
        <title>The Global Catalogue of Microorganisms (GCM) 10K type strain sequencing project: providing services to taxonomists for standard genome sequencing and annotation.</title>
        <authorList>
            <consortium name="The Broad Institute Genomics Platform"/>
            <consortium name="The Broad Institute Genome Sequencing Center for Infectious Disease"/>
            <person name="Wu L."/>
            <person name="Ma J."/>
        </authorList>
    </citation>
    <scope>NUCLEOTIDE SEQUENCE [LARGE SCALE GENOMIC DNA]</scope>
    <source>
        <strain evidence="5">CGMCC 1.15644</strain>
    </source>
</reference>
<dbReference type="Proteomes" id="UP000622648">
    <property type="component" value="Unassembled WGS sequence"/>
</dbReference>
<evidence type="ECO:0000313" key="4">
    <source>
        <dbReference type="Proteomes" id="UP000295684"/>
    </source>
</evidence>
<dbReference type="RefSeq" id="WP_132531176.1">
    <property type="nucleotide sequence ID" value="NZ_BMJO01000004.1"/>
</dbReference>
<dbReference type="GO" id="GO:0016787">
    <property type="term" value="F:hydrolase activity"/>
    <property type="evidence" value="ECO:0007669"/>
    <property type="project" value="UniProtKB-KW"/>
</dbReference>
<name>A0A4R2HFQ5_9SPHI</name>
<protein>
    <submittedName>
        <fullName evidence="3">DinB family protein</fullName>
    </submittedName>
    <submittedName>
        <fullName evidence="2">Metal-dependent hydrolase YfiT</fullName>
    </submittedName>
</protein>
<evidence type="ECO:0000313" key="5">
    <source>
        <dbReference type="Proteomes" id="UP000622648"/>
    </source>
</evidence>
<dbReference type="EMBL" id="BMJO01000004">
    <property type="protein sequence ID" value="GGE57759.1"/>
    <property type="molecule type" value="Genomic_DNA"/>
</dbReference>
<dbReference type="Proteomes" id="UP000295684">
    <property type="component" value="Unassembled WGS sequence"/>
</dbReference>
<feature type="domain" description="DinB-like" evidence="1">
    <location>
        <begin position="32"/>
        <end position="168"/>
    </location>
</feature>
<keyword evidence="2" id="KW-0378">Hydrolase</keyword>
<sequence>MDLEQLKYPIGQFIMPEVFDKHQANIWIAEIEALPAQIKQATAHLSKEELNQSYRPGCWTLRQVVHHLPDSHMNAYIRFKQAITEDVPVIRPYDEERWAETEEAKDGDIEMSVALLTALHQRLVSFLKTLKLEDYQRKYIHPAQGKEISLANMLGMYAWHGKHHLAHIEHTMKGNLNTAIQ</sequence>
<dbReference type="AlphaFoldDB" id="A0A4R2HFQ5"/>
<comment type="caution">
    <text evidence="3">The sequence shown here is derived from an EMBL/GenBank/DDBJ whole genome shotgun (WGS) entry which is preliminary data.</text>
</comment>
<gene>
    <name evidence="2" type="primary">yfiT</name>
    <name evidence="3" type="ORF">EV200_103277</name>
    <name evidence="2" type="ORF">GCM10011413_25190</name>
</gene>
<evidence type="ECO:0000313" key="3">
    <source>
        <dbReference type="EMBL" id="TCO26945.1"/>
    </source>
</evidence>
<dbReference type="NCBIfam" id="NF009807">
    <property type="entry name" value="PRK13291.1"/>
    <property type="match status" value="1"/>
</dbReference>
<reference evidence="3 4" key="3">
    <citation type="submission" date="2019-03" db="EMBL/GenBank/DDBJ databases">
        <title>Genomic Encyclopedia of Type Strains, Phase IV (KMG-IV): sequencing the most valuable type-strain genomes for metagenomic binning, comparative biology and taxonomic classification.</title>
        <authorList>
            <person name="Goeker M."/>
        </authorList>
    </citation>
    <scope>NUCLEOTIDE SEQUENCE [LARGE SCALE GENOMIC DNA]</scope>
    <source>
        <strain evidence="3 4">DSM 103236</strain>
    </source>
</reference>
<dbReference type="OrthoDB" id="9796039at2"/>
<dbReference type="SUPFAM" id="SSF109854">
    <property type="entry name" value="DinB/YfiT-like putative metalloenzymes"/>
    <property type="match status" value="1"/>
</dbReference>
<evidence type="ECO:0000259" key="1">
    <source>
        <dbReference type="Pfam" id="PF12867"/>
    </source>
</evidence>